<organism evidence="4">
    <name type="scientific">Graphocephala atropunctata</name>
    <dbReference type="NCBI Taxonomy" id="36148"/>
    <lineage>
        <taxon>Eukaryota</taxon>
        <taxon>Metazoa</taxon>
        <taxon>Ecdysozoa</taxon>
        <taxon>Arthropoda</taxon>
        <taxon>Hexapoda</taxon>
        <taxon>Insecta</taxon>
        <taxon>Pterygota</taxon>
        <taxon>Neoptera</taxon>
        <taxon>Paraneoptera</taxon>
        <taxon>Hemiptera</taxon>
        <taxon>Auchenorrhyncha</taxon>
        <taxon>Membracoidea</taxon>
        <taxon>Cicadellidae</taxon>
        <taxon>Cicadellinae</taxon>
        <taxon>Cicadellini</taxon>
        <taxon>Graphocephala</taxon>
    </lineage>
</organism>
<dbReference type="EMBL" id="GEBQ01028452">
    <property type="protein sequence ID" value="JAT11525.1"/>
    <property type="molecule type" value="Transcribed_RNA"/>
</dbReference>
<dbReference type="EMBL" id="GEBQ01012214">
    <property type="protein sequence ID" value="JAT27763.1"/>
    <property type="molecule type" value="Transcribed_RNA"/>
</dbReference>
<protein>
    <submittedName>
        <fullName evidence="4">Uncharacterized protein</fullName>
    </submittedName>
</protein>
<evidence type="ECO:0000256" key="1">
    <source>
        <dbReference type="SAM" id="Coils"/>
    </source>
</evidence>
<accession>A0A1B6LVQ9</accession>
<gene>
    <name evidence="3" type="ORF">g.43296</name>
    <name evidence="4" type="ORF">g.43301</name>
</gene>
<feature type="region of interest" description="Disordered" evidence="2">
    <location>
        <begin position="220"/>
        <end position="276"/>
    </location>
</feature>
<proteinExistence type="predicted"/>
<dbReference type="AlphaFoldDB" id="A0A1B6LVQ9"/>
<evidence type="ECO:0000313" key="4">
    <source>
        <dbReference type="EMBL" id="JAT27763.1"/>
    </source>
</evidence>
<sequence>MTLQNAKLTQDIQELKTYSEINYQSRIEELENDREAFLNKYNKLVENLNYIENQLVKEKQIRMDLTESFEDLDKEKEETICKLLNQVKHLTQSKTISGTGQDLEPKTFKDMETQTSNNEIPDISSNNLIFAGLANIKRKQDQAEEIMKTIQLQLQSITTNCPTRSMSQDYSANGDKAGANKTSCKILDHLILPPSHTLMTTDTDRNTTPGISQTCRQKLNTSVKSSMTKSNRTPTPGISQTCRQKLNTSITTSTPGTSQTCRQKLKKSNTQPSVRSKTNCFSISLQAAKYAANNITQTKPNLTPLILERKPPTTARIRPDNESLEEFFVKNIDFYRKINQNFTNKSISLHPTHDKDIATSSATSKANTTMTDHHQTTAEVEIHQSSSFLDHVISINHHQ</sequence>
<evidence type="ECO:0000256" key="2">
    <source>
        <dbReference type="SAM" id="MobiDB-lite"/>
    </source>
</evidence>
<reference evidence="4" key="1">
    <citation type="submission" date="2015-11" db="EMBL/GenBank/DDBJ databases">
        <title>De novo transcriptome assembly of four potential Pierce s Disease insect vectors from Arizona vineyards.</title>
        <authorList>
            <person name="Tassone E.E."/>
        </authorList>
    </citation>
    <scope>NUCLEOTIDE SEQUENCE</scope>
</reference>
<keyword evidence="1" id="KW-0175">Coiled coil</keyword>
<feature type="coiled-coil region" evidence="1">
    <location>
        <begin position="20"/>
        <end position="47"/>
    </location>
</feature>
<name>A0A1B6LVQ9_9HEMI</name>
<evidence type="ECO:0000313" key="3">
    <source>
        <dbReference type="EMBL" id="JAT11525.1"/>
    </source>
</evidence>